<dbReference type="InterPro" id="IPR011330">
    <property type="entry name" value="Glyco_hydro/deAcase_b/a-brl"/>
</dbReference>
<evidence type="ECO:0000313" key="3">
    <source>
        <dbReference type="Proteomes" id="UP000317365"/>
    </source>
</evidence>
<dbReference type="KEGG" id="rhg:EXZ61_03555"/>
<reference evidence="3" key="2">
    <citation type="journal article" date="2020" name="Int. J. Syst. Evol. Microbiol.">
        <title>Genomic insights into a novel species Rhodoferax aquaticus sp. nov., isolated from freshwater.</title>
        <authorList>
            <person name="Li T."/>
            <person name="Zhuo Y."/>
            <person name="Jin C.Z."/>
            <person name="Wu X."/>
            <person name="Ko S.R."/>
            <person name="Jin F.J."/>
            <person name="Ahn C.Y."/>
            <person name="Oh H.M."/>
            <person name="Lee H.G."/>
            <person name="Jin L."/>
        </authorList>
    </citation>
    <scope>NUCLEOTIDE SEQUENCE [LARGE SCALE GENOMIC DNA]</scope>
    <source>
        <strain evidence="3">Gr-4</strain>
    </source>
</reference>
<gene>
    <name evidence="2" type="ORF">EXZ61_03555</name>
</gene>
<accession>A0A515EKZ5</accession>
<evidence type="ECO:0000259" key="1">
    <source>
        <dbReference type="Pfam" id="PF01522"/>
    </source>
</evidence>
<dbReference type="RefSeq" id="WP_142809092.1">
    <property type="nucleotide sequence ID" value="NZ_CP036282.1"/>
</dbReference>
<dbReference type="EMBL" id="CP036282">
    <property type="protein sequence ID" value="QDL53324.1"/>
    <property type="molecule type" value="Genomic_DNA"/>
</dbReference>
<protein>
    <recommendedName>
        <fullName evidence="1">NodB homology domain-containing protein</fullName>
    </recommendedName>
</protein>
<dbReference type="InterPro" id="IPR029062">
    <property type="entry name" value="Class_I_gatase-like"/>
</dbReference>
<sequence>MNTFSLHMRRISWGVGVRGWLRPLLLAGLCCVGAIAGAQDAEPDGGLIYFYMSPTTDQYMASQRVSYERAIKRWLPYLQRYGEHARHVSREELIAGLGDGVLILPTAVALDDAERAAITKFAAQGGSLLGSGLVGTRDKAGQFVGFDFLHSTFRVRSHGFFPMSDDTFFMPFGDGPVTWPVPAARRMPIVTGKDTLLRISSPNEAAVVMDWSRNMQTEPHSVMAFDETGKTRVAYFSVPDSAWFYGKDAMLVFDATLAWLRRQPQAYKAAWPQGYVASHLIEMDTEDKFFSAPSFAAHLESEGFKGTFYSLTSEAVRVPEVVRDLINRGHEIAYHADVHFGFRGDPSAEQELRIRFMKQQMQEILGERAKEATGFRAPTESYDKTTEMLLRKHGLLHHAADESAHEDRLPFFSVSEPGVPPDQALVVLPRTQLDDVSFMDMKLTPAQVQTILNYDLDLTVRSGSLGLLSVHSQNYVEGGLMLRTMGDYVRKVASYRDRLWVARGDEIARWWRQREAVQVDQHWTVSGLQIHLKNNSPRSVDGLTVFVTLPSKHAPMRVLAKPASAQVRTKSIDAFRTALVFDRLPTGDTQLRVTFP</sequence>
<evidence type="ECO:0000313" key="2">
    <source>
        <dbReference type="EMBL" id="QDL53324.1"/>
    </source>
</evidence>
<dbReference type="GO" id="GO:0016810">
    <property type="term" value="F:hydrolase activity, acting on carbon-nitrogen (but not peptide) bonds"/>
    <property type="evidence" value="ECO:0007669"/>
    <property type="project" value="InterPro"/>
</dbReference>
<dbReference type="SUPFAM" id="SSF88713">
    <property type="entry name" value="Glycoside hydrolase/deacetylase"/>
    <property type="match status" value="1"/>
</dbReference>
<dbReference type="AlphaFoldDB" id="A0A515EKZ5"/>
<dbReference type="GO" id="GO:0005975">
    <property type="term" value="P:carbohydrate metabolic process"/>
    <property type="evidence" value="ECO:0007669"/>
    <property type="project" value="InterPro"/>
</dbReference>
<proteinExistence type="predicted"/>
<dbReference type="Gene3D" id="3.40.50.880">
    <property type="match status" value="1"/>
</dbReference>
<dbReference type="Proteomes" id="UP000317365">
    <property type="component" value="Chromosome"/>
</dbReference>
<dbReference type="Gene3D" id="3.20.20.370">
    <property type="entry name" value="Glycoside hydrolase/deacetylase"/>
    <property type="match status" value="1"/>
</dbReference>
<feature type="domain" description="NodB homology" evidence="1">
    <location>
        <begin position="293"/>
        <end position="395"/>
    </location>
</feature>
<keyword evidence="3" id="KW-1185">Reference proteome</keyword>
<name>A0A515EKZ5_9BURK</name>
<dbReference type="InterPro" id="IPR002509">
    <property type="entry name" value="NODB_dom"/>
</dbReference>
<reference evidence="3" key="1">
    <citation type="submission" date="2019-02" db="EMBL/GenBank/DDBJ databases">
        <title>Complete genome sequence of Rhodoferax sp. Gr-4.</title>
        <authorList>
            <person name="Jin L."/>
        </authorList>
    </citation>
    <scope>NUCLEOTIDE SEQUENCE [LARGE SCALE GENOMIC DNA]</scope>
    <source>
        <strain evidence="3">Gr-4</strain>
    </source>
</reference>
<dbReference type="Pfam" id="PF01522">
    <property type="entry name" value="Polysacc_deac_1"/>
    <property type="match status" value="1"/>
</dbReference>
<organism evidence="2 3">
    <name type="scientific">Rhodoferax aquaticus</name>
    <dbReference type="NCBI Taxonomy" id="2527691"/>
    <lineage>
        <taxon>Bacteria</taxon>
        <taxon>Pseudomonadati</taxon>
        <taxon>Pseudomonadota</taxon>
        <taxon>Betaproteobacteria</taxon>
        <taxon>Burkholderiales</taxon>
        <taxon>Comamonadaceae</taxon>
        <taxon>Rhodoferax</taxon>
    </lineage>
</organism>